<evidence type="ECO:0000256" key="5">
    <source>
        <dbReference type="ARBA" id="ARBA00022645"/>
    </source>
</evidence>
<dbReference type="GO" id="GO:0009002">
    <property type="term" value="F:serine-type D-Ala-D-Ala carboxypeptidase activity"/>
    <property type="evidence" value="ECO:0007669"/>
    <property type="project" value="UniProtKB-EC"/>
</dbReference>
<evidence type="ECO:0000256" key="3">
    <source>
        <dbReference type="ARBA" id="ARBA00022475"/>
    </source>
</evidence>
<keyword evidence="7 14" id="KW-0812">Transmembrane</keyword>
<evidence type="ECO:0000256" key="14">
    <source>
        <dbReference type="SAM" id="Phobius"/>
    </source>
</evidence>
<dbReference type="GO" id="GO:0008360">
    <property type="term" value="P:regulation of cell shape"/>
    <property type="evidence" value="ECO:0007669"/>
    <property type="project" value="UniProtKB-KW"/>
</dbReference>
<feature type="domain" description="Penicillin-binding protein transpeptidase" evidence="15">
    <location>
        <begin position="302"/>
        <end position="620"/>
    </location>
</feature>
<dbReference type="GO" id="GO:0009252">
    <property type="term" value="P:peptidoglycan biosynthetic process"/>
    <property type="evidence" value="ECO:0007669"/>
    <property type="project" value="UniProtKB-KW"/>
</dbReference>
<dbReference type="InterPro" id="IPR005311">
    <property type="entry name" value="PBP_dimer"/>
</dbReference>
<keyword evidence="3" id="KW-1003">Cell membrane</keyword>
<comment type="caution">
    <text evidence="17">The sequence shown here is derived from an EMBL/GenBank/DDBJ whole genome shotgun (WGS) entry which is preliminary data.</text>
</comment>
<dbReference type="Gene3D" id="3.90.1310.10">
    <property type="entry name" value="Penicillin-binding protein 2a (Domain 2)"/>
    <property type="match status" value="1"/>
</dbReference>
<keyword evidence="6" id="KW-0645">Protease</keyword>
<name>A0A6B2LZ60_9BACT</name>
<dbReference type="EC" id="3.4.16.4" evidence="17"/>
<dbReference type="InterPro" id="IPR012338">
    <property type="entry name" value="Beta-lactam/transpept-like"/>
</dbReference>
<keyword evidence="4" id="KW-0997">Cell inner membrane</keyword>
<keyword evidence="12 14" id="KW-0472">Membrane</keyword>
<evidence type="ECO:0000256" key="12">
    <source>
        <dbReference type="ARBA" id="ARBA00023136"/>
    </source>
</evidence>
<dbReference type="InterPro" id="IPR050515">
    <property type="entry name" value="Beta-lactam/transpept"/>
</dbReference>
<accession>A0A6B2LZ60</accession>
<dbReference type="EMBL" id="JAAGNX010000001">
    <property type="protein sequence ID" value="NDV61224.1"/>
    <property type="molecule type" value="Genomic_DNA"/>
</dbReference>
<keyword evidence="13" id="KW-0961">Cell wall biogenesis/degradation</keyword>
<dbReference type="GO" id="GO:0008658">
    <property type="term" value="F:penicillin binding"/>
    <property type="evidence" value="ECO:0007669"/>
    <property type="project" value="InterPro"/>
</dbReference>
<dbReference type="NCBIfam" id="TIGR03423">
    <property type="entry name" value="pbp2_mrdA"/>
    <property type="match status" value="1"/>
</dbReference>
<dbReference type="GO" id="GO:0071972">
    <property type="term" value="F:peptidoglycan L,D-transpeptidase activity"/>
    <property type="evidence" value="ECO:0007669"/>
    <property type="project" value="TreeGrafter"/>
</dbReference>
<dbReference type="InterPro" id="IPR017790">
    <property type="entry name" value="Penicillin-binding_protein_2"/>
</dbReference>
<feature type="transmembrane region" description="Helical" evidence="14">
    <location>
        <begin position="21"/>
        <end position="40"/>
    </location>
</feature>
<organism evidence="17 18">
    <name type="scientific">Oceanipulchritudo coccoides</name>
    <dbReference type="NCBI Taxonomy" id="2706888"/>
    <lineage>
        <taxon>Bacteria</taxon>
        <taxon>Pseudomonadati</taxon>
        <taxon>Verrucomicrobiota</taxon>
        <taxon>Opitutia</taxon>
        <taxon>Puniceicoccales</taxon>
        <taxon>Oceanipulchritudinaceae</taxon>
        <taxon>Oceanipulchritudo</taxon>
    </lineage>
</organism>
<dbReference type="Pfam" id="PF03717">
    <property type="entry name" value="PBP_dimer"/>
    <property type="match status" value="1"/>
</dbReference>
<evidence type="ECO:0000256" key="10">
    <source>
        <dbReference type="ARBA" id="ARBA00022984"/>
    </source>
</evidence>
<evidence type="ECO:0000256" key="8">
    <source>
        <dbReference type="ARBA" id="ARBA00022801"/>
    </source>
</evidence>
<dbReference type="GO" id="GO:0005886">
    <property type="term" value="C:plasma membrane"/>
    <property type="evidence" value="ECO:0007669"/>
    <property type="project" value="UniProtKB-SubCell"/>
</dbReference>
<dbReference type="SUPFAM" id="SSF56519">
    <property type="entry name" value="Penicillin binding protein dimerisation domain"/>
    <property type="match status" value="1"/>
</dbReference>
<protein>
    <submittedName>
        <fullName evidence="17">Penicillin-binding protein 2</fullName>
        <ecNumber evidence="17">3.4.16.4</ecNumber>
    </submittedName>
</protein>
<dbReference type="AlphaFoldDB" id="A0A6B2LZ60"/>
<dbReference type="RefSeq" id="WP_163961962.1">
    <property type="nucleotide sequence ID" value="NZ_JAAGNX010000001.1"/>
</dbReference>
<gene>
    <name evidence="17" type="primary">mrdA</name>
    <name evidence="17" type="ORF">G0Q06_02030</name>
</gene>
<keyword evidence="5 17" id="KW-0121">Carboxypeptidase</keyword>
<evidence type="ECO:0000313" key="18">
    <source>
        <dbReference type="Proteomes" id="UP000478417"/>
    </source>
</evidence>
<keyword evidence="18" id="KW-1185">Reference proteome</keyword>
<evidence type="ECO:0000256" key="9">
    <source>
        <dbReference type="ARBA" id="ARBA00022960"/>
    </source>
</evidence>
<evidence type="ECO:0000256" key="11">
    <source>
        <dbReference type="ARBA" id="ARBA00022989"/>
    </source>
</evidence>
<comment type="subcellular location">
    <subcellularLocation>
        <location evidence="2">Cell membrane</location>
    </subcellularLocation>
    <subcellularLocation>
        <location evidence="1">Membrane</location>
        <topology evidence="1">Single-pass membrane protein</topology>
    </subcellularLocation>
</comment>
<dbReference type="Gene3D" id="3.40.710.10">
    <property type="entry name" value="DD-peptidase/beta-lactamase superfamily"/>
    <property type="match status" value="1"/>
</dbReference>
<sequence>MRPSIRKTSEAPNPQVNPRLYLLYLVIVICMLMLMGGLGYRQLVQEEAFSAAAERQNYRRILMPGPRGIIYDRHGRVLVGNRPLFSAVVYLNELRREFRAEYYNLVRWNRERGLNPDRFQLNTEARRRVVQRYMSRINSLIGTDKDVDSKDIERHFSQSLLLPFPLIKDLPSEAYAKLIEQISIDSPIQIISGTARWYPYGEAAAHSLGFVSDSTEFPEGTLPGDTLLTFRNEGQIGRSGLEKQFNSELQGLTGGEIWTVDPSGFQYERVVHEQPRKGTDLTTSLDIDVQLAAEAALGDKTGAVVAIEIETGEVLAIVSKPAYDLNDLSPFISFKVDKEIREKGAWLNRATQGLYPPGSTFKLITAIAGLRTGTINPETVIDCQGFHMVGRRIFHCHRRSGHGEESLVEAIRDSCNVFFYNRGTETGIWGIANEARRFHLDQRTGIELPGETGRMLVPDPEWKAARFYGEGWFEGDTANVSIGQGFLLLTPMQMATFAASLARETTFLHPTLLHAKREAITDGPIGLPADRLALIKEGMRQAGERGTARLAGNPMLPVAGKTGTAQVRKDGKPTTLAWFVGYAPVQNPRIAVAVLVEGVPNQETEYGGGSTAAPIAKEVFQQFIHEGQ</sequence>
<keyword evidence="10" id="KW-0573">Peptidoglycan synthesis</keyword>
<feature type="domain" description="Penicillin-binding protein dimerisation" evidence="16">
    <location>
        <begin position="64"/>
        <end position="266"/>
    </location>
</feature>
<evidence type="ECO:0000256" key="13">
    <source>
        <dbReference type="ARBA" id="ARBA00023316"/>
    </source>
</evidence>
<evidence type="ECO:0000256" key="4">
    <source>
        <dbReference type="ARBA" id="ARBA00022519"/>
    </source>
</evidence>
<dbReference type="InterPro" id="IPR001460">
    <property type="entry name" value="PCN-bd_Tpept"/>
</dbReference>
<dbReference type="InterPro" id="IPR036138">
    <property type="entry name" value="PBP_dimer_sf"/>
</dbReference>
<evidence type="ECO:0000259" key="15">
    <source>
        <dbReference type="Pfam" id="PF00905"/>
    </source>
</evidence>
<reference evidence="17 18" key="1">
    <citation type="submission" date="2020-02" db="EMBL/GenBank/DDBJ databases">
        <title>Albibacoteraceae fam. nov., the first described family within the subdivision 4 Verrucomicrobia.</title>
        <authorList>
            <person name="Xi F."/>
        </authorList>
    </citation>
    <scope>NUCLEOTIDE SEQUENCE [LARGE SCALE GENOMIC DNA]</scope>
    <source>
        <strain evidence="17 18">CK1056</strain>
    </source>
</reference>
<dbReference type="Proteomes" id="UP000478417">
    <property type="component" value="Unassembled WGS sequence"/>
</dbReference>
<dbReference type="Pfam" id="PF00905">
    <property type="entry name" value="Transpeptidase"/>
    <property type="match status" value="1"/>
</dbReference>
<dbReference type="GO" id="GO:0071555">
    <property type="term" value="P:cell wall organization"/>
    <property type="evidence" value="ECO:0007669"/>
    <property type="project" value="UniProtKB-KW"/>
</dbReference>
<evidence type="ECO:0000256" key="2">
    <source>
        <dbReference type="ARBA" id="ARBA00004236"/>
    </source>
</evidence>
<proteinExistence type="predicted"/>
<dbReference type="GO" id="GO:0006508">
    <property type="term" value="P:proteolysis"/>
    <property type="evidence" value="ECO:0007669"/>
    <property type="project" value="UniProtKB-KW"/>
</dbReference>
<keyword evidence="11 14" id="KW-1133">Transmembrane helix</keyword>
<dbReference type="SUPFAM" id="SSF56601">
    <property type="entry name" value="beta-lactamase/transpeptidase-like"/>
    <property type="match status" value="1"/>
</dbReference>
<keyword evidence="9" id="KW-0133">Cell shape</keyword>
<evidence type="ECO:0000256" key="1">
    <source>
        <dbReference type="ARBA" id="ARBA00004167"/>
    </source>
</evidence>
<evidence type="ECO:0000256" key="6">
    <source>
        <dbReference type="ARBA" id="ARBA00022670"/>
    </source>
</evidence>
<keyword evidence="8 17" id="KW-0378">Hydrolase</keyword>
<dbReference type="PANTHER" id="PTHR30627">
    <property type="entry name" value="PEPTIDOGLYCAN D,D-TRANSPEPTIDASE"/>
    <property type="match status" value="1"/>
</dbReference>
<evidence type="ECO:0000313" key="17">
    <source>
        <dbReference type="EMBL" id="NDV61224.1"/>
    </source>
</evidence>
<dbReference type="PANTHER" id="PTHR30627:SF2">
    <property type="entry name" value="PEPTIDOGLYCAN D,D-TRANSPEPTIDASE MRDA"/>
    <property type="match status" value="1"/>
</dbReference>
<evidence type="ECO:0000259" key="16">
    <source>
        <dbReference type="Pfam" id="PF03717"/>
    </source>
</evidence>
<evidence type="ECO:0000256" key="7">
    <source>
        <dbReference type="ARBA" id="ARBA00022692"/>
    </source>
</evidence>